<dbReference type="GO" id="GO:0031410">
    <property type="term" value="C:cytoplasmic vesicle"/>
    <property type="evidence" value="ECO:0007669"/>
    <property type="project" value="UniProtKB-KW"/>
</dbReference>
<evidence type="ECO:0000256" key="7">
    <source>
        <dbReference type="SAM" id="Phobius"/>
    </source>
</evidence>
<evidence type="ECO:0000256" key="5">
    <source>
        <dbReference type="ARBA" id="ARBA00023329"/>
    </source>
</evidence>
<proteinExistence type="predicted"/>
<keyword evidence="3 7" id="KW-1133">Transmembrane helix</keyword>
<feature type="non-terminal residue" evidence="8">
    <location>
        <position position="1"/>
    </location>
</feature>
<dbReference type="EMBL" id="HACG01001762">
    <property type="protein sequence ID" value="CEK48627.1"/>
    <property type="molecule type" value="Transcribed_RNA"/>
</dbReference>
<keyword evidence="5" id="KW-0968">Cytoplasmic vesicle</keyword>
<dbReference type="AlphaFoldDB" id="A0A0B6XX40"/>
<sequence>EVSDEEEERPLSDADKWYGPDSKRKALENLVYYSVLIFVVPLAAMYLSYQFFFIDYLHYSTDDAALYSGLVAATIVYLVMVCFVIEAYKEEKEAENEK</sequence>
<keyword evidence="4 7" id="KW-0472">Membrane</keyword>
<dbReference type="PANTHER" id="PTHR31792">
    <property type="entry name" value="VACUOLAR ATPASE ASSEMBLY INTEGRAL MEMBRANE PROTEIN VMA21"/>
    <property type="match status" value="1"/>
</dbReference>
<organism evidence="8">
    <name type="scientific">Arion vulgaris</name>
    <dbReference type="NCBI Taxonomy" id="1028688"/>
    <lineage>
        <taxon>Eukaryota</taxon>
        <taxon>Metazoa</taxon>
        <taxon>Spiralia</taxon>
        <taxon>Lophotrochozoa</taxon>
        <taxon>Mollusca</taxon>
        <taxon>Gastropoda</taxon>
        <taxon>Heterobranchia</taxon>
        <taxon>Euthyneura</taxon>
        <taxon>Panpulmonata</taxon>
        <taxon>Eupulmonata</taxon>
        <taxon>Stylommatophora</taxon>
        <taxon>Helicina</taxon>
        <taxon>Arionoidea</taxon>
        <taxon>Arionidae</taxon>
        <taxon>Arion</taxon>
    </lineage>
</organism>
<reference evidence="8" key="1">
    <citation type="submission" date="2014-12" db="EMBL/GenBank/DDBJ databases">
        <title>Insight into the proteome of Arion vulgaris.</title>
        <authorList>
            <person name="Aradska J."/>
            <person name="Bulat T."/>
            <person name="Smidak R."/>
            <person name="Sarate P."/>
            <person name="Gangsoo J."/>
            <person name="Sialana F."/>
            <person name="Bilban M."/>
            <person name="Lubec G."/>
        </authorList>
    </citation>
    <scope>NUCLEOTIDE SEQUENCE</scope>
    <source>
        <tissue evidence="8">Skin</tissue>
    </source>
</reference>
<feature type="transmembrane region" description="Helical" evidence="7">
    <location>
        <begin position="30"/>
        <end position="52"/>
    </location>
</feature>
<gene>
    <name evidence="8" type="primary">ORF4668</name>
</gene>
<feature type="region of interest" description="Disordered" evidence="6">
    <location>
        <begin position="1"/>
        <end position="20"/>
    </location>
</feature>
<dbReference type="Pfam" id="PF09446">
    <property type="entry name" value="VMA21"/>
    <property type="match status" value="1"/>
</dbReference>
<dbReference type="InterPro" id="IPR019013">
    <property type="entry name" value="Vma21"/>
</dbReference>
<evidence type="ECO:0000256" key="4">
    <source>
        <dbReference type="ARBA" id="ARBA00023136"/>
    </source>
</evidence>
<evidence type="ECO:0000256" key="1">
    <source>
        <dbReference type="ARBA" id="ARBA00022692"/>
    </source>
</evidence>
<evidence type="ECO:0000256" key="3">
    <source>
        <dbReference type="ARBA" id="ARBA00022989"/>
    </source>
</evidence>
<name>A0A0B6XX40_9EUPU</name>
<protein>
    <recommendedName>
        <fullName evidence="9">Vacuolar ATPase assembly integral membrane protein VMA21 homolog</fullName>
    </recommendedName>
</protein>
<feature type="transmembrane region" description="Helical" evidence="7">
    <location>
        <begin position="64"/>
        <end position="88"/>
    </location>
</feature>
<keyword evidence="2" id="KW-0256">Endoplasmic reticulum</keyword>
<feature type="non-terminal residue" evidence="8">
    <location>
        <position position="98"/>
    </location>
</feature>
<evidence type="ECO:0000313" key="8">
    <source>
        <dbReference type="EMBL" id="CEK48627.1"/>
    </source>
</evidence>
<dbReference type="PANTHER" id="PTHR31792:SF3">
    <property type="entry name" value="VACUOLAR ATPASE ASSEMBLY INTEGRAL MEMBRANE PROTEIN VMA21"/>
    <property type="match status" value="1"/>
</dbReference>
<keyword evidence="1 7" id="KW-0812">Transmembrane</keyword>
<dbReference type="GO" id="GO:0005789">
    <property type="term" value="C:endoplasmic reticulum membrane"/>
    <property type="evidence" value="ECO:0007669"/>
    <property type="project" value="TreeGrafter"/>
</dbReference>
<feature type="compositionally biased region" description="Basic and acidic residues" evidence="6">
    <location>
        <begin position="9"/>
        <end position="20"/>
    </location>
</feature>
<evidence type="ECO:0000256" key="2">
    <source>
        <dbReference type="ARBA" id="ARBA00022824"/>
    </source>
</evidence>
<evidence type="ECO:0008006" key="9">
    <source>
        <dbReference type="Google" id="ProtNLM"/>
    </source>
</evidence>
<evidence type="ECO:0000256" key="6">
    <source>
        <dbReference type="SAM" id="MobiDB-lite"/>
    </source>
</evidence>
<accession>A0A0B6XX40</accession>
<dbReference type="GO" id="GO:0070072">
    <property type="term" value="P:vacuolar proton-transporting V-type ATPase complex assembly"/>
    <property type="evidence" value="ECO:0007669"/>
    <property type="project" value="InterPro"/>
</dbReference>